<protein>
    <recommendedName>
        <fullName evidence="5">Ubiquinone biosynthesis O-methyltransferase</fullName>
    </recommendedName>
    <alternativeName>
        <fullName evidence="5">2-polyprenyl-6-hydroxyphenol methylase</fullName>
        <ecNumber evidence="5">2.1.1.222</ecNumber>
    </alternativeName>
    <alternativeName>
        <fullName evidence="5">3-demethylubiquinone 3-O-methyltransferase</fullName>
        <ecNumber evidence="5">2.1.1.64</ecNumber>
    </alternativeName>
</protein>
<dbReference type="InterPro" id="IPR010233">
    <property type="entry name" value="UbiG_MeTrfase"/>
</dbReference>
<proteinExistence type="inferred from homology"/>
<dbReference type="GO" id="GO:0010420">
    <property type="term" value="F:polyprenyldihydroxybenzoate methyltransferase activity"/>
    <property type="evidence" value="ECO:0007669"/>
    <property type="project" value="InterPro"/>
</dbReference>
<dbReference type="AlphaFoldDB" id="A0AA94EFW2"/>
<gene>
    <name evidence="5" type="primary">ubiG</name>
    <name evidence="6" type="ORF">CWE23_09010</name>
</gene>
<comment type="pathway">
    <text evidence="5">Cofactor biosynthesis; ubiquinone biosynthesis.</text>
</comment>
<comment type="caution">
    <text evidence="6">The sequence shown here is derived from an EMBL/GenBank/DDBJ whole genome shotgun (WGS) entry which is preliminary data.</text>
</comment>
<evidence type="ECO:0000256" key="4">
    <source>
        <dbReference type="ARBA" id="ARBA00022691"/>
    </source>
</evidence>
<evidence type="ECO:0000313" key="7">
    <source>
        <dbReference type="Proteomes" id="UP000286680"/>
    </source>
</evidence>
<keyword evidence="3 5" id="KW-0831">Ubiquinone biosynthesis</keyword>
<dbReference type="Proteomes" id="UP000286680">
    <property type="component" value="Unassembled WGS sequence"/>
</dbReference>
<dbReference type="GO" id="GO:0061542">
    <property type="term" value="F:3-demethylubiquinol 3-O-methyltransferase activity"/>
    <property type="evidence" value="ECO:0007669"/>
    <property type="project" value="UniProtKB-UniRule"/>
</dbReference>
<name>A0AA94EFW2_9GAMM</name>
<evidence type="ECO:0000256" key="2">
    <source>
        <dbReference type="ARBA" id="ARBA00022679"/>
    </source>
</evidence>
<evidence type="ECO:0000256" key="3">
    <source>
        <dbReference type="ARBA" id="ARBA00022688"/>
    </source>
</evidence>
<dbReference type="HAMAP" id="MF_00472">
    <property type="entry name" value="UbiG"/>
    <property type="match status" value="1"/>
</dbReference>
<dbReference type="SUPFAM" id="SSF53335">
    <property type="entry name" value="S-adenosyl-L-methionine-dependent methyltransferases"/>
    <property type="match status" value="1"/>
</dbReference>
<evidence type="ECO:0000256" key="5">
    <source>
        <dbReference type="HAMAP-Rule" id="MF_00472"/>
    </source>
</evidence>
<dbReference type="RefSeq" id="WP_105306467.1">
    <property type="nucleotide sequence ID" value="NZ_PIPS01000002.1"/>
</dbReference>
<dbReference type="Pfam" id="PF13489">
    <property type="entry name" value="Methyltransf_23"/>
    <property type="match status" value="1"/>
</dbReference>
<evidence type="ECO:0000313" key="6">
    <source>
        <dbReference type="EMBL" id="RUO43474.1"/>
    </source>
</evidence>
<dbReference type="InterPro" id="IPR029063">
    <property type="entry name" value="SAM-dependent_MTases_sf"/>
</dbReference>
<dbReference type="FunFam" id="3.40.50.150:FF:000028">
    <property type="entry name" value="Ubiquinone biosynthesis O-methyltransferase"/>
    <property type="match status" value="1"/>
</dbReference>
<feature type="binding site" evidence="5">
    <location>
        <position position="65"/>
    </location>
    <ligand>
        <name>S-adenosyl-L-methionine</name>
        <dbReference type="ChEBI" id="CHEBI:59789"/>
    </ligand>
</feature>
<keyword evidence="2 5" id="KW-0808">Transferase</keyword>
<dbReference type="GO" id="GO:0102208">
    <property type="term" value="F:2-polyprenyl-6-hydroxyphenol methylase activity"/>
    <property type="evidence" value="ECO:0007669"/>
    <property type="project" value="UniProtKB-EC"/>
</dbReference>
<feature type="binding site" evidence="5">
    <location>
        <position position="86"/>
    </location>
    <ligand>
        <name>S-adenosyl-L-methionine</name>
        <dbReference type="ChEBI" id="CHEBI:59789"/>
    </ligand>
</feature>
<keyword evidence="7" id="KW-1185">Reference proteome</keyword>
<dbReference type="NCBIfam" id="TIGR01983">
    <property type="entry name" value="UbiG"/>
    <property type="match status" value="1"/>
</dbReference>
<dbReference type="Gene3D" id="3.40.50.150">
    <property type="entry name" value="Vaccinia Virus protein VP39"/>
    <property type="match status" value="1"/>
</dbReference>
<accession>A0AA94EFW2</accession>
<dbReference type="PANTHER" id="PTHR43464:SF19">
    <property type="entry name" value="UBIQUINONE BIOSYNTHESIS O-METHYLTRANSFERASE, MITOCHONDRIAL"/>
    <property type="match status" value="1"/>
</dbReference>
<feature type="binding site" evidence="5">
    <location>
        <position position="45"/>
    </location>
    <ligand>
        <name>S-adenosyl-L-methionine</name>
        <dbReference type="ChEBI" id="CHEBI:59789"/>
    </ligand>
</feature>
<comment type="catalytic activity">
    <reaction evidence="5">
        <text>a 3-(all-trans-polyprenyl)benzene-1,2-diol + S-adenosyl-L-methionine = a 2-methoxy-6-(all-trans-polyprenyl)phenol + S-adenosyl-L-homocysteine + H(+)</text>
        <dbReference type="Rhea" id="RHEA:31411"/>
        <dbReference type="Rhea" id="RHEA-COMP:9550"/>
        <dbReference type="Rhea" id="RHEA-COMP:9551"/>
        <dbReference type="ChEBI" id="CHEBI:15378"/>
        <dbReference type="ChEBI" id="CHEBI:57856"/>
        <dbReference type="ChEBI" id="CHEBI:59789"/>
        <dbReference type="ChEBI" id="CHEBI:62729"/>
        <dbReference type="ChEBI" id="CHEBI:62731"/>
        <dbReference type="EC" id="2.1.1.222"/>
    </reaction>
</comment>
<feature type="binding site" evidence="5">
    <location>
        <position position="130"/>
    </location>
    <ligand>
        <name>S-adenosyl-L-methionine</name>
        <dbReference type="ChEBI" id="CHEBI:59789"/>
    </ligand>
</feature>
<comment type="function">
    <text evidence="5">O-methyltransferase that catalyzes the 2 O-methylation steps in the ubiquinone biosynthetic pathway.</text>
</comment>
<keyword evidence="1 5" id="KW-0489">Methyltransferase</keyword>
<comment type="similarity">
    <text evidence="5">Belongs to the methyltransferase superfamily. UbiG/COQ3 family.</text>
</comment>
<keyword evidence="4 5" id="KW-0949">S-adenosyl-L-methionine</keyword>
<dbReference type="CDD" id="cd02440">
    <property type="entry name" value="AdoMet_MTases"/>
    <property type="match status" value="1"/>
</dbReference>
<organism evidence="6 7">
    <name type="scientific">Idiomarina aquatica</name>
    <dbReference type="NCBI Taxonomy" id="1327752"/>
    <lineage>
        <taxon>Bacteria</taxon>
        <taxon>Pseudomonadati</taxon>
        <taxon>Pseudomonadota</taxon>
        <taxon>Gammaproteobacteria</taxon>
        <taxon>Alteromonadales</taxon>
        <taxon>Idiomarinaceae</taxon>
        <taxon>Idiomarina</taxon>
    </lineage>
</organism>
<evidence type="ECO:0000256" key="1">
    <source>
        <dbReference type="ARBA" id="ARBA00022603"/>
    </source>
</evidence>
<dbReference type="PANTHER" id="PTHR43464">
    <property type="entry name" value="METHYLTRANSFERASE"/>
    <property type="match status" value="1"/>
</dbReference>
<reference evidence="7" key="1">
    <citation type="journal article" date="2018" name="Front. Microbiol.">
        <title>Genome-Based Analysis Reveals the Taxonomy and Diversity of the Family Idiomarinaceae.</title>
        <authorList>
            <person name="Liu Y."/>
            <person name="Lai Q."/>
            <person name="Shao Z."/>
        </authorList>
    </citation>
    <scope>NUCLEOTIDE SEQUENCE [LARGE SCALE GENOMIC DNA]</scope>
    <source>
        <strain evidence="7">SN-14</strain>
    </source>
</reference>
<dbReference type="EC" id="2.1.1.64" evidence="5"/>
<dbReference type="GO" id="GO:0032259">
    <property type="term" value="P:methylation"/>
    <property type="evidence" value="ECO:0007669"/>
    <property type="project" value="UniProtKB-KW"/>
</dbReference>
<dbReference type="EC" id="2.1.1.222" evidence="5"/>
<comment type="catalytic activity">
    <reaction evidence="5">
        <text>a 3-demethylubiquinol + S-adenosyl-L-methionine = a ubiquinol + S-adenosyl-L-homocysteine + H(+)</text>
        <dbReference type="Rhea" id="RHEA:44380"/>
        <dbReference type="Rhea" id="RHEA-COMP:9566"/>
        <dbReference type="Rhea" id="RHEA-COMP:10914"/>
        <dbReference type="ChEBI" id="CHEBI:15378"/>
        <dbReference type="ChEBI" id="CHEBI:17976"/>
        <dbReference type="ChEBI" id="CHEBI:57856"/>
        <dbReference type="ChEBI" id="CHEBI:59789"/>
        <dbReference type="ChEBI" id="CHEBI:84422"/>
        <dbReference type="EC" id="2.1.1.64"/>
    </reaction>
</comment>
<dbReference type="EMBL" id="PIPS01000002">
    <property type="protein sequence ID" value="RUO43474.1"/>
    <property type="molecule type" value="Genomic_DNA"/>
</dbReference>
<sequence>MTQNDHFSNTQNVDPGEIDKFSALASRWWDPEGEFKPLHKINPLRLDFIEQHVNGLFAKKVVDVGCGGGLLTEGMAQRGANAQGIDLAEQSLEVARLHALESQLNIDYQCISAEQFASQHPQHFDVVTCLEMLEHVPDPGSIVKACAAMVKPGGTVFFSTLNRNVKSWLLGIVAAEHILRWVPKGTHDHQRFIKPSELLAMTDAAGLQAQAMNGIVYHPLQGFKLSAQDVDVNYIIALTKPTLTVGNHA</sequence>